<evidence type="ECO:0000313" key="3">
    <source>
        <dbReference type="Proteomes" id="UP000008810"/>
    </source>
</evidence>
<reference evidence="1 2" key="1">
    <citation type="journal article" date="2010" name="Nature">
        <title>Genome sequencing and analysis of the model grass Brachypodium distachyon.</title>
        <authorList>
            <consortium name="International Brachypodium Initiative"/>
        </authorList>
    </citation>
    <scope>NUCLEOTIDE SEQUENCE [LARGE SCALE GENOMIC DNA]</scope>
    <source>
        <strain evidence="1 2">Bd21</strain>
    </source>
</reference>
<dbReference type="InParanoid" id="A0A2K2DSR1"/>
<dbReference type="EnsemblPlants" id="PNT77313">
    <property type="protein sequence ID" value="PNT77313"/>
    <property type="gene ID" value="BRADI_1g60996v3"/>
</dbReference>
<dbReference type="AlphaFoldDB" id="A0A2K2DSR1"/>
<reference evidence="1" key="2">
    <citation type="submission" date="2017-06" db="EMBL/GenBank/DDBJ databases">
        <title>WGS assembly of Brachypodium distachyon.</title>
        <authorList>
            <consortium name="The International Brachypodium Initiative"/>
            <person name="Lucas S."/>
            <person name="Harmon-Smith M."/>
            <person name="Lail K."/>
            <person name="Tice H."/>
            <person name="Grimwood J."/>
            <person name="Bruce D."/>
            <person name="Barry K."/>
            <person name="Shu S."/>
            <person name="Lindquist E."/>
            <person name="Wang M."/>
            <person name="Pitluck S."/>
            <person name="Vogel J.P."/>
            <person name="Garvin D.F."/>
            <person name="Mockler T.C."/>
            <person name="Schmutz J."/>
            <person name="Rokhsar D."/>
            <person name="Bevan M.W."/>
        </authorList>
    </citation>
    <scope>NUCLEOTIDE SEQUENCE</scope>
    <source>
        <strain evidence="1">Bd21</strain>
    </source>
</reference>
<dbReference type="EMBL" id="CM000880">
    <property type="protein sequence ID" value="PNT77313.1"/>
    <property type="molecule type" value="Genomic_DNA"/>
</dbReference>
<evidence type="ECO:0000313" key="2">
    <source>
        <dbReference type="EnsemblPlants" id="PNT77313"/>
    </source>
</evidence>
<keyword evidence="3" id="KW-1185">Reference proteome</keyword>
<dbReference type="Gramene" id="PNT77313">
    <property type="protein sequence ID" value="PNT77313"/>
    <property type="gene ID" value="BRADI_1g60996v3"/>
</dbReference>
<protein>
    <submittedName>
        <fullName evidence="1 2">Uncharacterized protein</fullName>
    </submittedName>
</protein>
<name>A0A2K2DSR1_BRADI</name>
<reference evidence="2" key="3">
    <citation type="submission" date="2018-08" db="UniProtKB">
        <authorList>
            <consortium name="EnsemblPlants"/>
        </authorList>
    </citation>
    <scope>IDENTIFICATION</scope>
    <source>
        <strain evidence="2">cv. Bd21</strain>
    </source>
</reference>
<proteinExistence type="predicted"/>
<dbReference type="Proteomes" id="UP000008810">
    <property type="component" value="Chromosome 1"/>
</dbReference>
<accession>A0A2K2DSR1</accession>
<dbReference type="STRING" id="15368.A0A2K2DSR1"/>
<organism evidence="1">
    <name type="scientific">Brachypodium distachyon</name>
    <name type="common">Purple false brome</name>
    <name type="synonym">Trachynia distachya</name>
    <dbReference type="NCBI Taxonomy" id="15368"/>
    <lineage>
        <taxon>Eukaryota</taxon>
        <taxon>Viridiplantae</taxon>
        <taxon>Streptophyta</taxon>
        <taxon>Embryophyta</taxon>
        <taxon>Tracheophyta</taxon>
        <taxon>Spermatophyta</taxon>
        <taxon>Magnoliopsida</taxon>
        <taxon>Liliopsida</taxon>
        <taxon>Poales</taxon>
        <taxon>Poaceae</taxon>
        <taxon>BOP clade</taxon>
        <taxon>Pooideae</taxon>
        <taxon>Stipodae</taxon>
        <taxon>Brachypodieae</taxon>
        <taxon>Brachypodium</taxon>
    </lineage>
</organism>
<evidence type="ECO:0000313" key="1">
    <source>
        <dbReference type="EMBL" id="PNT77313.1"/>
    </source>
</evidence>
<sequence length="142" mass="16252">MATSPLIRALRRPLPQAGTLLQLAMHGKVQTVTGYQHLNSRNLSILFLKQLKGEAKSAPEFVKSMKDLNGRFGSVSHDLKVRANKTTEKIYKSTDYVWTSNFEEGFSECQRKAVCYQRRDQKNSSAMERRDLSGWLTQNFHT</sequence>
<gene>
    <name evidence="1" type="ORF">BRADI_1g60996v3</name>
</gene>